<evidence type="ECO:0000313" key="5">
    <source>
        <dbReference type="EMBL" id="EFY85573.1"/>
    </source>
</evidence>
<dbReference type="InterPro" id="IPR049552">
    <property type="entry name" value="PKS_DH_N"/>
</dbReference>
<keyword evidence="6" id="KW-1185">Reference proteome</keyword>
<dbReference type="GO" id="GO:0006633">
    <property type="term" value="P:fatty acid biosynthetic process"/>
    <property type="evidence" value="ECO:0007669"/>
    <property type="project" value="TreeGrafter"/>
</dbReference>
<accession>E9EEW2</accession>
<proteinExistence type="predicted"/>
<dbReference type="EMBL" id="GL698573">
    <property type="protein sequence ID" value="EFY85573.1"/>
    <property type="molecule type" value="Genomic_DNA"/>
</dbReference>
<evidence type="ECO:0000256" key="1">
    <source>
        <dbReference type="ARBA" id="ARBA00022450"/>
    </source>
</evidence>
<dbReference type="Gene3D" id="3.10.129.110">
    <property type="entry name" value="Polyketide synthase dehydratase"/>
    <property type="match status" value="1"/>
</dbReference>
<keyword evidence="2" id="KW-0597">Phosphoprotein</keyword>
<dbReference type="KEGG" id="maw:19252721"/>
<dbReference type="GO" id="GO:0044550">
    <property type="term" value="P:secondary metabolite biosynthetic process"/>
    <property type="evidence" value="ECO:0007669"/>
    <property type="project" value="TreeGrafter"/>
</dbReference>
<dbReference type="STRING" id="655827.E9EEW2"/>
<dbReference type="SMART" id="SM00826">
    <property type="entry name" value="PKS_DH"/>
    <property type="match status" value="1"/>
</dbReference>
<dbReference type="InterPro" id="IPR042104">
    <property type="entry name" value="PKS_dehydratase_sf"/>
</dbReference>
<name>E9EEW2_METAQ</name>
<keyword evidence="1" id="KW-0596">Phosphopantetheine</keyword>
<dbReference type="GO" id="GO:0004312">
    <property type="term" value="F:fatty acid synthase activity"/>
    <property type="evidence" value="ECO:0007669"/>
    <property type="project" value="TreeGrafter"/>
</dbReference>
<feature type="region of interest" description="C-terminal hotdog fold" evidence="3">
    <location>
        <begin position="205"/>
        <end position="355"/>
    </location>
</feature>
<dbReference type="GeneID" id="19252721"/>
<comment type="caution">
    <text evidence="3">Lacks conserved residue(s) required for the propagation of feature annotation.</text>
</comment>
<dbReference type="InterPro" id="IPR050091">
    <property type="entry name" value="PKS_NRPS_Biosynth_Enz"/>
</dbReference>
<dbReference type="InterPro" id="IPR020807">
    <property type="entry name" value="PKS_DH"/>
</dbReference>
<feature type="region of interest" description="N-terminal hotdog fold" evidence="3">
    <location>
        <begin position="43"/>
        <end position="176"/>
    </location>
</feature>
<protein>
    <submittedName>
        <fullName evidence="5">Polyketide synthase, putative</fullName>
    </submittedName>
</protein>
<gene>
    <name evidence="5" type="ORF">MAC_08410</name>
</gene>
<sequence>MEDQNSSHVQLTDLPKYHWNHKRSHWSETRLSKASRRWAGGHVNLFGAPYNDVVSGDASWRQFLRTFDLPWIRDHNIQSNILYPAAGMVCMAIEAARQTADPNAVVDFIELRDVRLERPMVITDDDQGLETKLELLCSKTNSLAQDWMEFRISSSSDSDVLEHNCSGFVVNCYKPISPSEFVARERIYNMKRFQEELEVTEKACTKFIGRRDFYARTKAFGLQYGPAFQNLAEVRHDEVSACGTVVIYDTKATTPSQYEDAHLLHPSTLGCMIQLTFAAVGGASGEDEESGAVPIYIQNLKIAGHGAREPGLGLRGYAKAAVSEMTEYSATGLNKQIHIPVSSSYHVAVSRKSKPHASLADQTPLVLLLPDSPSFECMALANELTQQVERQGLTVSKLQLGSGNVDKDPASVSRSGHWSLTWSWKKAQRTLNLSGSCC</sequence>
<evidence type="ECO:0000256" key="3">
    <source>
        <dbReference type="PROSITE-ProRule" id="PRU01363"/>
    </source>
</evidence>
<dbReference type="PROSITE" id="PS52019">
    <property type="entry name" value="PKS_MFAS_DH"/>
    <property type="match status" value="1"/>
</dbReference>
<dbReference type="Pfam" id="PF21089">
    <property type="entry name" value="PKS_DH_N"/>
    <property type="match status" value="1"/>
</dbReference>
<evidence type="ECO:0000259" key="4">
    <source>
        <dbReference type="PROSITE" id="PS52019"/>
    </source>
</evidence>
<dbReference type="HOGENOM" id="CLU_625664_0_0_1"/>
<dbReference type="eggNOG" id="KOG1202">
    <property type="taxonomic scope" value="Eukaryota"/>
</dbReference>
<reference evidence="5 6" key="1">
    <citation type="journal article" date="2011" name="PLoS Genet.">
        <title>Genome sequencing and comparative transcriptomics of the model entomopathogenic fungi Metarhizium anisopliae and M. acridum.</title>
        <authorList>
            <person name="Gao Q."/>
            <person name="Jin K."/>
            <person name="Ying S.H."/>
            <person name="Zhang Y."/>
            <person name="Xiao G."/>
            <person name="Shang Y."/>
            <person name="Duan Z."/>
            <person name="Hu X."/>
            <person name="Xie X.Q."/>
            <person name="Zhou G."/>
            <person name="Peng G."/>
            <person name="Luo Z."/>
            <person name="Huang W."/>
            <person name="Wang B."/>
            <person name="Fang W."/>
            <person name="Wang S."/>
            <person name="Zhong Y."/>
            <person name="Ma L.J."/>
            <person name="St Leger R.J."/>
            <person name="Zhao G.P."/>
            <person name="Pei Y."/>
            <person name="Feng M.G."/>
            <person name="Xia Y."/>
            <person name="Wang C."/>
        </authorList>
    </citation>
    <scope>NUCLEOTIDE SEQUENCE [LARGE SCALE GENOMIC DNA]</scope>
    <source>
        <strain evidence="5 6">CQMa 102</strain>
    </source>
</reference>
<organism evidence="6">
    <name type="scientific">Metarhizium acridum (strain CQMa 102)</name>
    <dbReference type="NCBI Taxonomy" id="655827"/>
    <lineage>
        <taxon>Eukaryota</taxon>
        <taxon>Fungi</taxon>
        <taxon>Dikarya</taxon>
        <taxon>Ascomycota</taxon>
        <taxon>Pezizomycotina</taxon>
        <taxon>Sordariomycetes</taxon>
        <taxon>Hypocreomycetidae</taxon>
        <taxon>Hypocreales</taxon>
        <taxon>Clavicipitaceae</taxon>
        <taxon>Metarhizium</taxon>
    </lineage>
</organism>
<dbReference type="Pfam" id="PF14765">
    <property type="entry name" value="PS-DH"/>
    <property type="match status" value="1"/>
</dbReference>
<dbReference type="InterPro" id="IPR049551">
    <property type="entry name" value="PKS_DH_C"/>
</dbReference>
<dbReference type="InParanoid" id="E9EEW2"/>
<dbReference type="PANTHER" id="PTHR43775">
    <property type="entry name" value="FATTY ACID SYNTHASE"/>
    <property type="match status" value="1"/>
</dbReference>
<dbReference type="OrthoDB" id="329835at2759"/>
<dbReference type="AlphaFoldDB" id="E9EEW2"/>
<evidence type="ECO:0000256" key="2">
    <source>
        <dbReference type="ARBA" id="ARBA00022553"/>
    </source>
</evidence>
<dbReference type="PANTHER" id="PTHR43775:SF29">
    <property type="entry name" value="ASPERFURANONE POLYKETIDE SYNTHASE AFOG-RELATED"/>
    <property type="match status" value="1"/>
</dbReference>
<evidence type="ECO:0000313" key="6">
    <source>
        <dbReference type="Proteomes" id="UP000002499"/>
    </source>
</evidence>
<dbReference type="InterPro" id="IPR049900">
    <property type="entry name" value="PKS_mFAS_DH"/>
</dbReference>
<feature type="domain" description="PKS/mFAS DH" evidence="4">
    <location>
        <begin position="43"/>
        <end position="355"/>
    </location>
</feature>
<dbReference type="Proteomes" id="UP000002499">
    <property type="component" value="Unassembled WGS sequence"/>
</dbReference>